<feature type="compositionally biased region" description="Basic and acidic residues" evidence="1">
    <location>
        <begin position="426"/>
        <end position="436"/>
    </location>
</feature>
<dbReference type="Pfam" id="PF26176">
    <property type="entry name" value="zf_C2H2_17_2"/>
    <property type="match status" value="1"/>
</dbReference>
<reference evidence="3 4" key="1">
    <citation type="submission" date="2016-07" db="EMBL/GenBank/DDBJ databases">
        <title>Pervasive Adenine N6-methylation of Active Genes in Fungi.</title>
        <authorList>
            <consortium name="DOE Joint Genome Institute"/>
            <person name="Mondo S.J."/>
            <person name="Dannebaum R.O."/>
            <person name="Kuo R.C."/>
            <person name="Labutti K."/>
            <person name="Haridas S."/>
            <person name="Kuo A."/>
            <person name="Salamov A."/>
            <person name="Ahrendt S.R."/>
            <person name="Lipzen A."/>
            <person name="Sullivan W."/>
            <person name="Andreopoulos W.B."/>
            <person name="Clum A."/>
            <person name="Lindquist E."/>
            <person name="Daum C."/>
            <person name="Ramamoorthy G.K."/>
            <person name="Gryganskyi A."/>
            <person name="Culley D."/>
            <person name="Magnuson J.K."/>
            <person name="James T.Y."/>
            <person name="O'Malley M.A."/>
            <person name="Stajich J.E."/>
            <person name="Spatafora J.W."/>
            <person name="Visel A."/>
            <person name="Grigoriev I.V."/>
        </authorList>
    </citation>
    <scope>NUCLEOTIDE SEQUENCE [LARGE SCALE GENOMIC DNA]</scope>
    <source>
        <strain evidence="3 4">CBS 115471</strain>
    </source>
</reference>
<feature type="compositionally biased region" description="Polar residues" evidence="1">
    <location>
        <begin position="181"/>
        <end position="193"/>
    </location>
</feature>
<dbReference type="Proteomes" id="UP000193144">
    <property type="component" value="Unassembled WGS sequence"/>
</dbReference>
<evidence type="ECO:0000313" key="3">
    <source>
        <dbReference type="EMBL" id="ORY09016.1"/>
    </source>
</evidence>
<accession>A0A1Y1ZFJ7</accession>
<name>A0A1Y1ZFJ7_9PLEO</name>
<sequence length="503" mass="55684">MSGPESFDLKHDTASVYSMDSGFQSQTGTSRQGNTLPEGFQSISPQDTRSRVSSQFIGSNDLYSPTLSSDNYTPFSEHQSNMPQMQLASAAGEPGMGDNMSMYQNYSTGQDFTPYSTLSMPGFTPVGGMNLSSTWSFADEQNFSAPFNFSSYHNSGDMMFNNPTPAMRNVRPPQPEVDTNVRPTSVRSSSSYLGDQRDVRRSTVADTNSTTFLISPNSPAAVSVPAPINEDFEQHHVDARNEKDDTASISLGQSVFDEDGSLSPSDAAEAKNMEDEQGQLARSHELYTAKPDEHGKYHCPKEGEAGCNHGPTSLKCNYDKYVDSHLKPFRCKNKACLGVQFSSTACLLRHEREAHGMHGHGSRPHLCQYPDCDRSLPGHGFPRRYNLFDHMKRVHDWSPPATEPSPPVGQGTNATGRKNASRKRKSTADDGSEKRPKVVKLTLQQQLQQKRKQLQQDFLDKKQIIIDILTNLNGPSELDDSQLTKEVMRLNDLSDEYKKSLGG</sequence>
<evidence type="ECO:0000313" key="4">
    <source>
        <dbReference type="Proteomes" id="UP000193144"/>
    </source>
</evidence>
<dbReference type="InterPro" id="IPR059095">
    <property type="entry name" value="Znf_C2H2_17_2nd"/>
</dbReference>
<proteinExistence type="predicted"/>
<dbReference type="SMART" id="SM00355">
    <property type="entry name" value="ZnF_C2H2"/>
    <property type="match status" value="2"/>
</dbReference>
<dbReference type="InterPro" id="IPR059009">
    <property type="entry name" value="Znf_C2H2_17_1st"/>
</dbReference>
<dbReference type="AlphaFoldDB" id="A0A1Y1ZFJ7"/>
<dbReference type="InterPro" id="IPR013087">
    <property type="entry name" value="Znf_C2H2_type"/>
</dbReference>
<comment type="caution">
    <text evidence="3">The sequence shown here is derived from an EMBL/GenBank/DDBJ whole genome shotgun (WGS) entry which is preliminary data.</text>
</comment>
<dbReference type="Pfam" id="PF26177">
    <property type="entry name" value="zf_C2H2_17_1st"/>
    <property type="match status" value="1"/>
</dbReference>
<protein>
    <recommendedName>
        <fullName evidence="2">C2H2-type domain-containing protein</fullName>
    </recommendedName>
</protein>
<keyword evidence="4" id="KW-1185">Reference proteome</keyword>
<evidence type="ECO:0000259" key="2">
    <source>
        <dbReference type="SMART" id="SM00355"/>
    </source>
</evidence>
<feature type="region of interest" description="Disordered" evidence="1">
    <location>
        <begin position="18"/>
        <end position="57"/>
    </location>
</feature>
<dbReference type="OrthoDB" id="5062908at2759"/>
<feature type="domain" description="C2H2-type" evidence="2">
    <location>
        <begin position="329"/>
        <end position="355"/>
    </location>
</feature>
<dbReference type="STRING" id="1231657.A0A1Y1ZFJ7"/>
<feature type="region of interest" description="Disordered" evidence="1">
    <location>
        <begin position="253"/>
        <end position="280"/>
    </location>
</feature>
<evidence type="ECO:0000256" key="1">
    <source>
        <dbReference type="SAM" id="MobiDB-lite"/>
    </source>
</evidence>
<organism evidence="3 4">
    <name type="scientific">Clohesyomyces aquaticus</name>
    <dbReference type="NCBI Taxonomy" id="1231657"/>
    <lineage>
        <taxon>Eukaryota</taxon>
        <taxon>Fungi</taxon>
        <taxon>Dikarya</taxon>
        <taxon>Ascomycota</taxon>
        <taxon>Pezizomycotina</taxon>
        <taxon>Dothideomycetes</taxon>
        <taxon>Pleosporomycetidae</taxon>
        <taxon>Pleosporales</taxon>
        <taxon>Lindgomycetaceae</taxon>
        <taxon>Clohesyomyces</taxon>
    </lineage>
</organism>
<gene>
    <name evidence="3" type="ORF">BCR34DRAFT_385267</name>
</gene>
<dbReference type="Gene3D" id="3.30.160.60">
    <property type="entry name" value="Classic Zinc Finger"/>
    <property type="match status" value="1"/>
</dbReference>
<feature type="domain" description="C2H2-type" evidence="2">
    <location>
        <begin position="365"/>
        <end position="395"/>
    </location>
</feature>
<feature type="region of interest" description="Disordered" evidence="1">
    <location>
        <begin position="396"/>
        <end position="438"/>
    </location>
</feature>
<feature type="region of interest" description="Disordered" evidence="1">
    <location>
        <begin position="164"/>
        <end position="204"/>
    </location>
</feature>
<dbReference type="EMBL" id="MCFA01000092">
    <property type="protein sequence ID" value="ORY09016.1"/>
    <property type="molecule type" value="Genomic_DNA"/>
</dbReference>